<dbReference type="InterPro" id="IPR002110">
    <property type="entry name" value="Ankyrin_rpt"/>
</dbReference>
<dbReference type="PANTHER" id="PTHR24166:SF48">
    <property type="entry name" value="PROTEIN VAPYRIN"/>
    <property type="match status" value="1"/>
</dbReference>
<dbReference type="InterPro" id="IPR036770">
    <property type="entry name" value="Ankyrin_rpt-contain_sf"/>
</dbReference>
<dbReference type="PROSITE" id="PS50297">
    <property type="entry name" value="ANK_REP_REGION"/>
    <property type="match status" value="3"/>
</dbReference>
<evidence type="ECO:0000256" key="2">
    <source>
        <dbReference type="ARBA" id="ARBA00023043"/>
    </source>
</evidence>
<dbReference type="SMART" id="SM00248">
    <property type="entry name" value="ANK"/>
    <property type="match status" value="8"/>
</dbReference>
<organism evidence="5 6">
    <name type="scientific">Penicillium concentricum</name>
    <dbReference type="NCBI Taxonomy" id="293559"/>
    <lineage>
        <taxon>Eukaryota</taxon>
        <taxon>Fungi</taxon>
        <taxon>Dikarya</taxon>
        <taxon>Ascomycota</taxon>
        <taxon>Pezizomycotina</taxon>
        <taxon>Eurotiomycetes</taxon>
        <taxon>Eurotiomycetidae</taxon>
        <taxon>Eurotiales</taxon>
        <taxon>Aspergillaceae</taxon>
        <taxon>Penicillium</taxon>
    </lineage>
</organism>
<protein>
    <submittedName>
        <fullName evidence="5">Uncharacterized protein</fullName>
    </submittedName>
</protein>
<evidence type="ECO:0000313" key="6">
    <source>
        <dbReference type="Proteomes" id="UP001147752"/>
    </source>
</evidence>
<keyword evidence="1" id="KW-0677">Repeat</keyword>
<dbReference type="AlphaFoldDB" id="A0A9W9RM54"/>
<feature type="repeat" description="ANK" evidence="3">
    <location>
        <begin position="146"/>
        <end position="174"/>
    </location>
</feature>
<reference evidence="5" key="1">
    <citation type="submission" date="2022-12" db="EMBL/GenBank/DDBJ databases">
        <authorList>
            <person name="Petersen C."/>
        </authorList>
    </citation>
    <scope>NUCLEOTIDE SEQUENCE</scope>
    <source>
        <strain evidence="5">IBT 3081</strain>
    </source>
</reference>
<dbReference type="RefSeq" id="XP_056575589.1">
    <property type="nucleotide sequence ID" value="XM_056727017.1"/>
</dbReference>
<proteinExistence type="predicted"/>
<dbReference type="InterPro" id="IPR050889">
    <property type="entry name" value="Dendritic_Spine_Reg/Scaffold"/>
</dbReference>
<dbReference type="Proteomes" id="UP001147752">
    <property type="component" value="Unassembled WGS sequence"/>
</dbReference>
<dbReference type="Gene3D" id="1.25.40.20">
    <property type="entry name" value="Ankyrin repeat-containing domain"/>
    <property type="match status" value="3"/>
</dbReference>
<dbReference type="OrthoDB" id="20872at2759"/>
<dbReference type="PANTHER" id="PTHR24166">
    <property type="entry name" value="ROLLING PEBBLES, ISOFORM B"/>
    <property type="match status" value="1"/>
</dbReference>
<feature type="region of interest" description="Disordered" evidence="4">
    <location>
        <begin position="323"/>
        <end position="345"/>
    </location>
</feature>
<feature type="repeat" description="ANK" evidence="3">
    <location>
        <begin position="76"/>
        <end position="98"/>
    </location>
</feature>
<sequence>MTGKSKKESEISETIIVAADHGRLDLVKALLEGGADPNTVDEIGTSALHNAAKQGHWDIARLLLENNASPRIEDGNRATPLRLAVRAGQKEIVRLLLECDPPTSETTSVSKESETRTLLDIAAAFGYTEIVQLLLNCNTPTLGSNGEETALHLAAARGHHEVCELLLKHDKSLNRSVWTKLVGPSLEVDTKDHKGNTPFAYAVERNREQTVEVFLRIYPELGKTADRDKELHFHKAIRRGKIEMVRIFLNHGTDTEMKDYQGHRALHKAIMAESLGITTGAPEVIQLLLAHGAGVDSKDNNGDTPELLSNNPKTRMILRNHAATHPKVVSPKAPVASAPPPEYKA</sequence>
<feature type="repeat" description="ANK" evidence="3">
    <location>
        <begin position="43"/>
        <end position="75"/>
    </location>
</feature>
<dbReference type="PROSITE" id="PS50088">
    <property type="entry name" value="ANK_REPEAT"/>
    <property type="match status" value="6"/>
</dbReference>
<name>A0A9W9RM54_9EURO</name>
<dbReference type="Pfam" id="PF12796">
    <property type="entry name" value="Ank_2"/>
    <property type="match status" value="3"/>
</dbReference>
<gene>
    <name evidence="5" type="ORF">N7517_009294</name>
</gene>
<feature type="compositionally biased region" description="Low complexity" evidence="4">
    <location>
        <begin position="326"/>
        <end position="336"/>
    </location>
</feature>
<dbReference type="SUPFAM" id="SSF48403">
    <property type="entry name" value="Ankyrin repeat"/>
    <property type="match status" value="1"/>
</dbReference>
<keyword evidence="2 3" id="KW-0040">ANK repeat</keyword>
<accession>A0A9W9RM54</accession>
<keyword evidence="6" id="KW-1185">Reference proteome</keyword>
<dbReference type="PRINTS" id="PR01415">
    <property type="entry name" value="ANKYRIN"/>
</dbReference>
<feature type="repeat" description="ANK" evidence="3">
    <location>
        <begin position="10"/>
        <end position="42"/>
    </location>
</feature>
<feature type="repeat" description="ANK" evidence="3">
    <location>
        <begin position="261"/>
        <end position="300"/>
    </location>
</feature>
<dbReference type="EMBL" id="JAPZBT010000004">
    <property type="protein sequence ID" value="KAJ5360103.1"/>
    <property type="molecule type" value="Genomic_DNA"/>
</dbReference>
<evidence type="ECO:0000313" key="5">
    <source>
        <dbReference type="EMBL" id="KAJ5360103.1"/>
    </source>
</evidence>
<evidence type="ECO:0000256" key="4">
    <source>
        <dbReference type="SAM" id="MobiDB-lite"/>
    </source>
</evidence>
<feature type="repeat" description="ANK" evidence="3">
    <location>
        <begin position="228"/>
        <end position="260"/>
    </location>
</feature>
<evidence type="ECO:0000256" key="1">
    <source>
        <dbReference type="ARBA" id="ARBA00022737"/>
    </source>
</evidence>
<reference evidence="5" key="2">
    <citation type="journal article" date="2023" name="IMA Fungus">
        <title>Comparative genomic study of the Penicillium genus elucidates a diverse pangenome and 15 lateral gene transfer events.</title>
        <authorList>
            <person name="Petersen C."/>
            <person name="Sorensen T."/>
            <person name="Nielsen M.R."/>
            <person name="Sondergaard T.E."/>
            <person name="Sorensen J.L."/>
            <person name="Fitzpatrick D.A."/>
            <person name="Frisvad J.C."/>
            <person name="Nielsen K.L."/>
        </authorList>
    </citation>
    <scope>NUCLEOTIDE SEQUENCE</scope>
    <source>
        <strain evidence="5">IBT 3081</strain>
    </source>
</reference>
<evidence type="ECO:0000256" key="3">
    <source>
        <dbReference type="PROSITE-ProRule" id="PRU00023"/>
    </source>
</evidence>
<dbReference type="GeneID" id="81466200"/>
<comment type="caution">
    <text evidence="5">The sequence shown here is derived from an EMBL/GenBank/DDBJ whole genome shotgun (WGS) entry which is preliminary data.</text>
</comment>